<gene>
    <name evidence="1" type="ORF">JTE90_028592</name>
</gene>
<dbReference type="Proteomes" id="UP000827092">
    <property type="component" value="Unassembled WGS sequence"/>
</dbReference>
<evidence type="ECO:0000313" key="1">
    <source>
        <dbReference type="EMBL" id="KAG8176610.1"/>
    </source>
</evidence>
<accession>A0AAV6TX42</accession>
<dbReference type="AlphaFoldDB" id="A0AAV6TX42"/>
<name>A0AAV6TX42_9ARAC</name>
<evidence type="ECO:0000313" key="2">
    <source>
        <dbReference type="Proteomes" id="UP000827092"/>
    </source>
</evidence>
<dbReference type="EMBL" id="JAFNEN010000862">
    <property type="protein sequence ID" value="KAG8176610.1"/>
    <property type="molecule type" value="Genomic_DNA"/>
</dbReference>
<sequence length="246" mass="27033">MDGGNDASDAKASTIAINKILCTGLLLPHHSSNVLQVLGCWGIFPFTFFRVQFRVSHSWISKIILQVATSIVDRLLAIMLPPPTEEQLKAVSQVYHSKWNFSNCVGAIDANDGSASVGHLPIRVRLVSGGCSGQKNSAIIAMLSFWMHSHAPDHIKEIDIIYPVTGHSFLPPDRVFGNIAKVLKRSEVVPKPEELSVKRNFVTLNKVTIRGEIPYLSDCARYSSLFIPGKTARDITPLPIPSNKHS</sequence>
<organism evidence="1 2">
    <name type="scientific">Oedothorax gibbosus</name>
    <dbReference type="NCBI Taxonomy" id="931172"/>
    <lineage>
        <taxon>Eukaryota</taxon>
        <taxon>Metazoa</taxon>
        <taxon>Ecdysozoa</taxon>
        <taxon>Arthropoda</taxon>
        <taxon>Chelicerata</taxon>
        <taxon>Arachnida</taxon>
        <taxon>Araneae</taxon>
        <taxon>Araneomorphae</taxon>
        <taxon>Entelegynae</taxon>
        <taxon>Araneoidea</taxon>
        <taxon>Linyphiidae</taxon>
        <taxon>Erigoninae</taxon>
        <taxon>Oedothorax</taxon>
    </lineage>
</organism>
<keyword evidence="2" id="KW-1185">Reference proteome</keyword>
<comment type="caution">
    <text evidence="1">The sequence shown here is derived from an EMBL/GenBank/DDBJ whole genome shotgun (WGS) entry which is preliminary data.</text>
</comment>
<reference evidence="1 2" key="1">
    <citation type="journal article" date="2022" name="Nat. Ecol. Evol.">
        <title>A masculinizing supergene underlies an exaggerated male reproductive morph in a spider.</title>
        <authorList>
            <person name="Hendrickx F."/>
            <person name="De Corte Z."/>
            <person name="Sonet G."/>
            <person name="Van Belleghem S.M."/>
            <person name="Kostlbacher S."/>
            <person name="Vangestel C."/>
        </authorList>
    </citation>
    <scope>NUCLEOTIDE SEQUENCE [LARGE SCALE GENOMIC DNA]</scope>
    <source>
        <strain evidence="1">W744_W776</strain>
    </source>
</reference>
<protein>
    <submittedName>
        <fullName evidence="1">Uncharacterized protein</fullName>
    </submittedName>
</protein>
<proteinExistence type="predicted"/>